<dbReference type="Gene3D" id="1.20.120.330">
    <property type="entry name" value="Nucleotidyltransferases domain 2"/>
    <property type="match status" value="1"/>
</dbReference>
<dbReference type="OrthoDB" id="30877at2157"/>
<organism evidence="1 2">
    <name type="scientific">Pyrobaculum ferrireducens</name>
    <dbReference type="NCBI Taxonomy" id="1104324"/>
    <lineage>
        <taxon>Archaea</taxon>
        <taxon>Thermoproteota</taxon>
        <taxon>Thermoprotei</taxon>
        <taxon>Thermoproteales</taxon>
        <taxon>Thermoproteaceae</taxon>
        <taxon>Pyrobaculum</taxon>
    </lineage>
</organism>
<gene>
    <name evidence="1" type="ORF">P186_1786</name>
</gene>
<dbReference type="HOGENOM" id="CLU_115256_4_0_2"/>
<evidence type="ECO:0000313" key="2">
    <source>
        <dbReference type="Proteomes" id="UP000005867"/>
    </source>
</evidence>
<dbReference type="Pfam" id="PF05942">
    <property type="entry name" value="PaREP1"/>
    <property type="match status" value="1"/>
</dbReference>
<dbReference type="RefSeq" id="WP_014289019.1">
    <property type="nucleotide sequence ID" value="NC_016645.1"/>
</dbReference>
<keyword evidence="2" id="KW-1185">Reference proteome</keyword>
<evidence type="ECO:0000313" key="1">
    <source>
        <dbReference type="EMBL" id="AET33194.1"/>
    </source>
</evidence>
<name>G7VH23_9CREN</name>
<accession>G7VH23</accession>
<dbReference type="PANTHER" id="PTHR34237:SF1">
    <property type="entry name" value="PAREP8"/>
    <property type="match status" value="1"/>
</dbReference>
<dbReference type="PANTHER" id="PTHR34237">
    <property type="entry name" value="PAREP8-RELATED"/>
    <property type="match status" value="1"/>
</dbReference>
<dbReference type="BioCyc" id="PSP1104324:GJSN-1750-MONOMER"/>
<reference evidence="1 2" key="1">
    <citation type="journal article" date="2012" name="J. Bacteriol.">
        <title>Complete genome sequence of strain 1860, a crenarchaeon of the genus pyrobaculum able to grow with various electron acceptors.</title>
        <authorList>
            <person name="Mardanov A.V."/>
            <person name="Gumerov V.M."/>
            <person name="Slobodkina G.B."/>
            <person name="Beletsky A.V."/>
            <person name="Bonch-Osmolovskaya E.A."/>
            <person name="Ravin N.V."/>
            <person name="Skryabin K.G."/>
        </authorList>
    </citation>
    <scope>NUCLEOTIDE SEQUENCE [LARGE SCALE GENOMIC DNA]</scope>
    <source>
        <strain evidence="1 2">1860</strain>
    </source>
</reference>
<dbReference type="InterPro" id="IPR010268">
    <property type="entry name" value="PaREP1"/>
</dbReference>
<dbReference type="eggNOG" id="arCOG03722">
    <property type="taxonomic scope" value="Archaea"/>
</dbReference>
<proteinExistence type="predicted"/>
<dbReference type="GeneID" id="11596283"/>
<dbReference type="STRING" id="1104324.P186_1786"/>
<dbReference type="AlphaFoldDB" id="G7VH23"/>
<sequence length="138" mass="16126">MAEERGSSVEELVIDALTRQLDPDVRVKIYLELHEKYLKEAEELYAKGDLAQSGEKYWGAVAALLNAVAEKRGWRHYSHRDYAEIIERLSEELREPLGRLFACCERLHSNHSFLTRVNFDAHREDALRLMEMLRRLVA</sequence>
<dbReference type="EMBL" id="CP003098">
    <property type="protein sequence ID" value="AET33194.1"/>
    <property type="molecule type" value="Genomic_DNA"/>
</dbReference>
<dbReference type="KEGG" id="pyr:P186_1786"/>
<dbReference type="Proteomes" id="UP000005867">
    <property type="component" value="Chromosome"/>
</dbReference>
<protein>
    <submittedName>
        <fullName evidence="1">PaREP1</fullName>
    </submittedName>
</protein>